<feature type="region of interest" description="Disordered" evidence="1">
    <location>
        <begin position="125"/>
        <end position="155"/>
    </location>
</feature>
<proteinExistence type="predicted"/>
<reference evidence="3" key="1">
    <citation type="submission" date="2021-02" db="EMBL/GenBank/DDBJ databases">
        <authorList>
            <person name="Nowell W R."/>
        </authorList>
    </citation>
    <scope>NUCLEOTIDE SEQUENCE</scope>
</reference>
<evidence type="ECO:0000256" key="2">
    <source>
        <dbReference type="SAM" id="SignalP"/>
    </source>
</evidence>
<dbReference type="Proteomes" id="UP000676336">
    <property type="component" value="Unassembled WGS sequence"/>
</dbReference>
<protein>
    <submittedName>
        <fullName evidence="3">Uncharacterized protein</fullName>
    </submittedName>
</protein>
<evidence type="ECO:0000313" key="3">
    <source>
        <dbReference type="EMBL" id="CAF5211378.1"/>
    </source>
</evidence>
<dbReference type="EMBL" id="CAJOBI010339905">
    <property type="protein sequence ID" value="CAF5211378.1"/>
    <property type="molecule type" value="Genomic_DNA"/>
</dbReference>
<comment type="caution">
    <text evidence="3">The sequence shown here is derived from an EMBL/GenBank/DDBJ whole genome shotgun (WGS) entry which is preliminary data.</text>
</comment>
<organism evidence="3 4">
    <name type="scientific">Rotaria magnacalcarata</name>
    <dbReference type="NCBI Taxonomy" id="392030"/>
    <lineage>
        <taxon>Eukaryota</taxon>
        <taxon>Metazoa</taxon>
        <taxon>Spiralia</taxon>
        <taxon>Gnathifera</taxon>
        <taxon>Rotifera</taxon>
        <taxon>Eurotatoria</taxon>
        <taxon>Bdelloidea</taxon>
        <taxon>Philodinida</taxon>
        <taxon>Philodinidae</taxon>
        <taxon>Rotaria</taxon>
    </lineage>
</organism>
<feature type="chain" id="PRO_5035924563" evidence="2">
    <location>
        <begin position="22"/>
        <end position="194"/>
    </location>
</feature>
<feature type="compositionally biased region" description="Low complexity" evidence="1">
    <location>
        <begin position="140"/>
        <end position="149"/>
    </location>
</feature>
<accession>A0A8S3J096</accession>
<sequence>MYLLLASFVAIVVSEYNLIESAFLFQTNLSKQWIDNIRRTKTNFNLLMEESKIKNQTIHHPVSPSCCTVSTNTIHQSLPSLSLPLTELPPLIINETGSLKDDARRLSKVESNVFKIVEQTRRNSRTDRKNFGRYFTADGSSTHGSNSSSPPIKQVLSSSTTIIKRMSWNNDQAMEKNDSSLITNSFRSVHSSSG</sequence>
<keyword evidence="2" id="KW-0732">Signal</keyword>
<evidence type="ECO:0000313" key="4">
    <source>
        <dbReference type="Proteomes" id="UP000676336"/>
    </source>
</evidence>
<dbReference type="AlphaFoldDB" id="A0A8S3J096"/>
<evidence type="ECO:0000256" key="1">
    <source>
        <dbReference type="SAM" id="MobiDB-lite"/>
    </source>
</evidence>
<feature type="non-terminal residue" evidence="3">
    <location>
        <position position="1"/>
    </location>
</feature>
<feature type="signal peptide" evidence="2">
    <location>
        <begin position="1"/>
        <end position="21"/>
    </location>
</feature>
<name>A0A8S3J096_9BILA</name>
<gene>
    <name evidence="3" type="ORF">SMN809_LOCUS78468</name>
</gene>